<dbReference type="InterPro" id="IPR005186">
    <property type="entry name" value="FlaG"/>
</dbReference>
<evidence type="ECO:0000313" key="2">
    <source>
        <dbReference type="EMBL" id="KZD03759.1"/>
    </source>
</evidence>
<dbReference type="Proteomes" id="UP000076167">
    <property type="component" value="Unassembled WGS sequence"/>
</dbReference>
<sequence>MEIVSAYQNQRSAGSVSGSAPTASNNAAGQSVSISAKPSFDTKGPAQADAGHRLQKALSSLDIPELADANARIELNFNQDTGRVIAKVTDRSNGEVLREIPSKELQHLFSQIREYLGSIVDEEI</sequence>
<gene>
    <name evidence="2" type="ORF">AUP40_16855</name>
</gene>
<protein>
    <recommendedName>
        <fullName evidence="4">Flagellar protein FlaG</fullName>
    </recommendedName>
</protein>
<dbReference type="EMBL" id="LPXL01000022">
    <property type="protein sequence ID" value="KZD03759.1"/>
    <property type="molecule type" value="Genomic_DNA"/>
</dbReference>
<organism evidence="2 3">
    <name type="scientific">Thalassospira xiamenensis</name>
    <dbReference type="NCBI Taxonomy" id="220697"/>
    <lineage>
        <taxon>Bacteria</taxon>
        <taxon>Pseudomonadati</taxon>
        <taxon>Pseudomonadota</taxon>
        <taxon>Alphaproteobacteria</taxon>
        <taxon>Rhodospirillales</taxon>
        <taxon>Thalassospiraceae</taxon>
        <taxon>Thalassospira</taxon>
    </lineage>
</organism>
<dbReference type="Gene3D" id="3.30.160.170">
    <property type="entry name" value="FlaG-like"/>
    <property type="match status" value="1"/>
</dbReference>
<evidence type="ECO:0000313" key="3">
    <source>
        <dbReference type="Proteomes" id="UP000076167"/>
    </source>
</evidence>
<dbReference type="SUPFAM" id="SSF160214">
    <property type="entry name" value="FlaG-like"/>
    <property type="match status" value="1"/>
</dbReference>
<feature type="compositionally biased region" description="Polar residues" evidence="1">
    <location>
        <begin position="1"/>
        <end position="36"/>
    </location>
</feature>
<dbReference type="Pfam" id="PF03646">
    <property type="entry name" value="FlaG"/>
    <property type="match status" value="1"/>
</dbReference>
<name>A0ABR5Y1D2_9PROT</name>
<keyword evidence="3" id="KW-1185">Reference proteome</keyword>
<accession>A0ABR5Y1D2</accession>
<evidence type="ECO:0000256" key="1">
    <source>
        <dbReference type="SAM" id="MobiDB-lite"/>
    </source>
</evidence>
<dbReference type="RefSeq" id="WP_063095148.1">
    <property type="nucleotide sequence ID" value="NZ_DFMA01000015.1"/>
</dbReference>
<proteinExistence type="predicted"/>
<feature type="region of interest" description="Disordered" evidence="1">
    <location>
        <begin position="1"/>
        <end position="51"/>
    </location>
</feature>
<reference evidence="2 3" key="1">
    <citation type="submission" date="2015-12" db="EMBL/GenBank/DDBJ databases">
        <title>Genome sequence of Thalassospira xiamenensis MCCC 1A03005.</title>
        <authorList>
            <person name="Lu L."/>
            <person name="Lai Q."/>
            <person name="Shao Z."/>
            <person name="Qian P."/>
        </authorList>
    </citation>
    <scope>NUCLEOTIDE SEQUENCE [LARGE SCALE GENOMIC DNA]</scope>
    <source>
        <strain evidence="2 3">MCCC 1A03005</strain>
    </source>
</reference>
<dbReference type="InterPro" id="IPR035924">
    <property type="entry name" value="FlaG-like_sf"/>
</dbReference>
<evidence type="ECO:0008006" key="4">
    <source>
        <dbReference type="Google" id="ProtNLM"/>
    </source>
</evidence>
<comment type="caution">
    <text evidence="2">The sequence shown here is derived from an EMBL/GenBank/DDBJ whole genome shotgun (WGS) entry which is preliminary data.</text>
</comment>